<dbReference type="OrthoDB" id="9763453at2"/>
<dbReference type="InterPro" id="IPR004838">
    <property type="entry name" value="NHTrfase_class1_PyrdxlP-BS"/>
</dbReference>
<dbReference type="InterPro" id="IPR015422">
    <property type="entry name" value="PyrdxlP-dep_Trfase_small"/>
</dbReference>
<dbReference type="AlphaFoldDB" id="A0A1I1E4Q0"/>
<dbReference type="CDD" id="cd00609">
    <property type="entry name" value="AAT_like"/>
    <property type="match status" value="1"/>
</dbReference>
<evidence type="ECO:0000256" key="2">
    <source>
        <dbReference type="ARBA" id="ARBA00007441"/>
    </source>
</evidence>
<dbReference type="GO" id="GO:0008483">
    <property type="term" value="F:transaminase activity"/>
    <property type="evidence" value="ECO:0007669"/>
    <property type="project" value="UniProtKB-KW"/>
</dbReference>
<dbReference type="SUPFAM" id="SSF53383">
    <property type="entry name" value="PLP-dependent transferases"/>
    <property type="match status" value="1"/>
</dbReference>
<dbReference type="FunFam" id="3.40.640.10:FF:000033">
    <property type="entry name" value="Aspartate aminotransferase"/>
    <property type="match status" value="1"/>
</dbReference>
<feature type="domain" description="Aminotransferase class I/classII large" evidence="7">
    <location>
        <begin position="47"/>
        <end position="406"/>
    </location>
</feature>
<evidence type="ECO:0000256" key="3">
    <source>
        <dbReference type="ARBA" id="ARBA00022576"/>
    </source>
</evidence>
<dbReference type="RefSeq" id="WP_093836600.1">
    <property type="nucleotide sequence ID" value="NZ_FOLM01000001.1"/>
</dbReference>
<evidence type="ECO:0000313" key="8">
    <source>
        <dbReference type="EMBL" id="SFB82057.1"/>
    </source>
</evidence>
<organism evidence="8 9">
    <name type="scientific">Streptomyces aidingensis</name>
    <dbReference type="NCBI Taxonomy" id="910347"/>
    <lineage>
        <taxon>Bacteria</taxon>
        <taxon>Bacillati</taxon>
        <taxon>Actinomycetota</taxon>
        <taxon>Actinomycetes</taxon>
        <taxon>Kitasatosporales</taxon>
        <taxon>Streptomycetaceae</taxon>
        <taxon>Streptomyces</taxon>
    </lineage>
</organism>
<evidence type="ECO:0000256" key="5">
    <source>
        <dbReference type="ARBA" id="ARBA00022898"/>
    </source>
</evidence>
<dbReference type="EC" id="2.6.1.-" evidence="6"/>
<dbReference type="PRINTS" id="PR00753">
    <property type="entry name" value="ACCSYNTHASE"/>
</dbReference>
<keyword evidence="9" id="KW-1185">Reference proteome</keyword>
<dbReference type="PANTHER" id="PTHR46383:SF1">
    <property type="entry name" value="ASPARTATE AMINOTRANSFERASE"/>
    <property type="match status" value="1"/>
</dbReference>
<dbReference type="InterPro" id="IPR015424">
    <property type="entry name" value="PyrdxlP-dep_Trfase"/>
</dbReference>
<comment type="cofactor">
    <cofactor evidence="1 6">
        <name>pyridoxal 5'-phosphate</name>
        <dbReference type="ChEBI" id="CHEBI:597326"/>
    </cofactor>
</comment>
<keyword evidence="4 6" id="KW-0808">Transferase</keyword>
<sequence>MSAATPPAQSATAPEPRRVSARVGAISESATLAVDAKAKALKAAGRPVIGFGAGEPDFPTPGYIVDAAAEACRDPRFHRYTPAGGLPELKAAIAAKTLRDSGYEVQASQVLVTNGGKQAIYEAFAALLDPGDEVIVPAPYWTTYPESIRLAGGVPVEVVADETTGYRVSVEQLDAARTERTKVLLFVSPSNPTGAVYSREQVAAIGRWAAEHGLWVLTDEIYEHLVYGDAGFHSLPVVVPELRDRCVVVNGVAKTFAMTGWRVGWLIGPQDVVKAATNLQSHATSNVSNVAQAAALAAVSGDLAAVAEMRAAFDRRRRTIVRMLNEIEGVQCPEPEGAFYAYPSVKALLGKEIRGRRPQTSVALAELVLEEAEVAVVPGEAFGTPGYLRLSYALSDEDLVEGVSRIQKLLAEARG</sequence>
<gene>
    <name evidence="8" type="ORF">SAMN05421773_101127</name>
</gene>
<dbReference type="STRING" id="910347.SAMN05421773_101127"/>
<protein>
    <recommendedName>
        <fullName evidence="6">Aminotransferase</fullName>
        <ecNumber evidence="6">2.6.1.-</ecNumber>
    </recommendedName>
</protein>
<dbReference type="InterPro" id="IPR050596">
    <property type="entry name" value="AspAT/PAT-like"/>
</dbReference>
<evidence type="ECO:0000313" key="9">
    <source>
        <dbReference type="Proteomes" id="UP000199207"/>
    </source>
</evidence>
<dbReference type="Gene3D" id="3.90.1150.10">
    <property type="entry name" value="Aspartate Aminotransferase, domain 1"/>
    <property type="match status" value="1"/>
</dbReference>
<evidence type="ECO:0000256" key="6">
    <source>
        <dbReference type="RuleBase" id="RU000481"/>
    </source>
</evidence>
<dbReference type="InterPro" id="IPR004839">
    <property type="entry name" value="Aminotransferase_I/II_large"/>
</dbReference>
<dbReference type="Proteomes" id="UP000199207">
    <property type="component" value="Unassembled WGS sequence"/>
</dbReference>
<accession>A0A1I1E4Q0</accession>
<dbReference type="Gene3D" id="3.40.640.10">
    <property type="entry name" value="Type I PLP-dependent aspartate aminotransferase-like (Major domain)"/>
    <property type="match status" value="1"/>
</dbReference>
<dbReference type="EMBL" id="FOLM01000001">
    <property type="protein sequence ID" value="SFB82057.1"/>
    <property type="molecule type" value="Genomic_DNA"/>
</dbReference>
<proteinExistence type="inferred from homology"/>
<dbReference type="PROSITE" id="PS00105">
    <property type="entry name" value="AA_TRANSFER_CLASS_1"/>
    <property type="match status" value="1"/>
</dbReference>
<dbReference type="InterPro" id="IPR015421">
    <property type="entry name" value="PyrdxlP-dep_Trfase_major"/>
</dbReference>
<keyword evidence="3 6" id="KW-0032">Aminotransferase</keyword>
<dbReference type="GO" id="GO:0030170">
    <property type="term" value="F:pyridoxal phosphate binding"/>
    <property type="evidence" value="ECO:0007669"/>
    <property type="project" value="InterPro"/>
</dbReference>
<dbReference type="PANTHER" id="PTHR46383">
    <property type="entry name" value="ASPARTATE AMINOTRANSFERASE"/>
    <property type="match status" value="1"/>
</dbReference>
<name>A0A1I1E4Q0_9ACTN</name>
<evidence type="ECO:0000259" key="7">
    <source>
        <dbReference type="Pfam" id="PF00155"/>
    </source>
</evidence>
<reference evidence="8 9" key="1">
    <citation type="submission" date="2016-10" db="EMBL/GenBank/DDBJ databases">
        <authorList>
            <person name="de Groot N.N."/>
        </authorList>
    </citation>
    <scope>NUCLEOTIDE SEQUENCE [LARGE SCALE GENOMIC DNA]</scope>
    <source>
        <strain evidence="8 9">CGMCC 4.5739</strain>
    </source>
</reference>
<dbReference type="Pfam" id="PF00155">
    <property type="entry name" value="Aminotran_1_2"/>
    <property type="match status" value="1"/>
</dbReference>
<evidence type="ECO:0000256" key="1">
    <source>
        <dbReference type="ARBA" id="ARBA00001933"/>
    </source>
</evidence>
<evidence type="ECO:0000256" key="4">
    <source>
        <dbReference type="ARBA" id="ARBA00022679"/>
    </source>
</evidence>
<dbReference type="GO" id="GO:0006520">
    <property type="term" value="P:amino acid metabolic process"/>
    <property type="evidence" value="ECO:0007669"/>
    <property type="project" value="InterPro"/>
</dbReference>
<keyword evidence="5" id="KW-0663">Pyridoxal phosphate</keyword>
<comment type="similarity">
    <text evidence="2 6">Belongs to the class-I pyridoxal-phosphate-dependent aminotransferase family.</text>
</comment>